<proteinExistence type="predicted"/>
<evidence type="ECO:0000256" key="1">
    <source>
        <dbReference type="SAM" id="MobiDB-lite"/>
    </source>
</evidence>
<feature type="region of interest" description="Disordered" evidence="1">
    <location>
        <begin position="67"/>
        <end position="99"/>
    </location>
</feature>
<feature type="signal peptide" evidence="2">
    <location>
        <begin position="1"/>
        <end position="28"/>
    </location>
</feature>
<evidence type="ECO:0000256" key="2">
    <source>
        <dbReference type="SAM" id="SignalP"/>
    </source>
</evidence>
<accession>A0A8D8TBI1</accession>
<protein>
    <recommendedName>
        <fullName evidence="4">Secreted protein</fullName>
    </recommendedName>
</protein>
<reference evidence="3" key="1">
    <citation type="submission" date="2021-05" db="EMBL/GenBank/DDBJ databases">
        <authorList>
            <person name="Alioto T."/>
            <person name="Alioto T."/>
            <person name="Gomez Garrido J."/>
        </authorList>
    </citation>
    <scope>NUCLEOTIDE SEQUENCE</scope>
</reference>
<sequence length="139" mass="16021">MNKRMAGFLPLQHLSLCLILCFVTTVQAQIKYVTVTSDIGTRTDTRGGHFELGCKFLNEQYETRRTQSPIWTNKPSGSISVSSKYNQRPSKNNNVNSKTTNEPAVLNISEWYQFKHELRQSFIKTLKTNTLNDVYPFIR</sequence>
<keyword evidence="2" id="KW-0732">Signal</keyword>
<feature type="chain" id="PRO_5034995642" description="Secreted protein" evidence="2">
    <location>
        <begin position="29"/>
        <end position="139"/>
    </location>
</feature>
<name>A0A8D8TBI1_9HEMI</name>
<dbReference type="EMBL" id="HBUF01261985">
    <property type="protein sequence ID" value="CAG6683160.1"/>
    <property type="molecule type" value="Transcribed_RNA"/>
</dbReference>
<evidence type="ECO:0000313" key="3">
    <source>
        <dbReference type="EMBL" id="CAG6683160.1"/>
    </source>
</evidence>
<organism evidence="3">
    <name type="scientific">Cacopsylla melanoneura</name>
    <dbReference type="NCBI Taxonomy" id="428564"/>
    <lineage>
        <taxon>Eukaryota</taxon>
        <taxon>Metazoa</taxon>
        <taxon>Ecdysozoa</taxon>
        <taxon>Arthropoda</taxon>
        <taxon>Hexapoda</taxon>
        <taxon>Insecta</taxon>
        <taxon>Pterygota</taxon>
        <taxon>Neoptera</taxon>
        <taxon>Paraneoptera</taxon>
        <taxon>Hemiptera</taxon>
        <taxon>Sternorrhyncha</taxon>
        <taxon>Psylloidea</taxon>
        <taxon>Psyllidae</taxon>
        <taxon>Psyllinae</taxon>
        <taxon>Cacopsylla</taxon>
    </lineage>
</organism>
<evidence type="ECO:0008006" key="4">
    <source>
        <dbReference type="Google" id="ProtNLM"/>
    </source>
</evidence>
<feature type="compositionally biased region" description="Polar residues" evidence="1">
    <location>
        <begin position="67"/>
        <end position="89"/>
    </location>
</feature>
<feature type="compositionally biased region" description="Low complexity" evidence="1">
    <location>
        <begin position="90"/>
        <end position="99"/>
    </location>
</feature>
<dbReference type="AlphaFoldDB" id="A0A8D8TBI1"/>